<gene>
    <name evidence="1" type="ORF">DHETER_LOCUS489</name>
</gene>
<evidence type="ECO:0000313" key="1">
    <source>
        <dbReference type="EMBL" id="CAG8444683.1"/>
    </source>
</evidence>
<reference evidence="1" key="1">
    <citation type="submission" date="2021-06" db="EMBL/GenBank/DDBJ databases">
        <authorList>
            <person name="Kallberg Y."/>
            <person name="Tangrot J."/>
            <person name="Rosling A."/>
        </authorList>
    </citation>
    <scope>NUCLEOTIDE SEQUENCE</scope>
    <source>
        <strain evidence="1">IL203A</strain>
    </source>
</reference>
<sequence length="63" mass="7565">MQVYSQKKDLYLTIQNIKAQLPKEKILKIAKEQKNKSYQLINENTEMRAILNQILFRLNQLED</sequence>
<accession>A0ACA9K027</accession>
<proteinExistence type="predicted"/>
<keyword evidence="2" id="KW-1185">Reference proteome</keyword>
<comment type="caution">
    <text evidence="1">The sequence shown here is derived from an EMBL/GenBank/DDBJ whole genome shotgun (WGS) entry which is preliminary data.</text>
</comment>
<dbReference type="Proteomes" id="UP000789702">
    <property type="component" value="Unassembled WGS sequence"/>
</dbReference>
<organism evidence="1 2">
    <name type="scientific">Dentiscutata heterogama</name>
    <dbReference type="NCBI Taxonomy" id="1316150"/>
    <lineage>
        <taxon>Eukaryota</taxon>
        <taxon>Fungi</taxon>
        <taxon>Fungi incertae sedis</taxon>
        <taxon>Mucoromycota</taxon>
        <taxon>Glomeromycotina</taxon>
        <taxon>Glomeromycetes</taxon>
        <taxon>Diversisporales</taxon>
        <taxon>Gigasporaceae</taxon>
        <taxon>Dentiscutata</taxon>
    </lineage>
</organism>
<evidence type="ECO:0000313" key="2">
    <source>
        <dbReference type="Proteomes" id="UP000789702"/>
    </source>
</evidence>
<protein>
    <submittedName>
        <fullName evidence="1">15541_t:CDS:1</fullName>
    </submittedName>
</protein>
<name>A0ACA9K027_9GLOM</name>
<dbReference type="EMBL" id="CAJVPU010000244">
    <property type="protein sequence ID" value="CAG8444683.1"/>
    <property type="molecule type" value="Genomic_DNA"/>
</dbReference>